<dbReference type="InterPro" id="IPR009022">
    <property type="entry name" value="EFG_III"/>
</dbReference>
<comment type="pathway">
    <text evidence="6">Protein biosynthesis; polypeptide chain elongation.</text>
</comment>
<dbReference type="FunFam" id="3.40.50.300:FF:000029">
    <property type="entry name" value="Elongation factor G"/>
    <property type="match status" value="1"/>
</dbReference>
<dbReference type="NCBIfam" id="NF009379">
    <property type="entry name" value="PRK12740.1-3"/>
    <property type="match status" value="1"/>
</dbReference>
<dbReference type="OMA" id="MDDMVGG"/>
<dbReference type="NCBIfam" id="NF009381">
    <property type="entry name" value="PRK12740.1-5"/>
    <property type="match status" value="1"/>
</dbReference>
<dbReference type="InterPro" id="IPR047872">
    <property type="entry name" value="EFG_IV"/>
</dbReference>
<evidence type="ECO:0000256" key="1">
    <source>
        <dbReference type="ARBA" id="ARBA00005870"/>
    </source>
</evidence>
<dbReference type="EMBL" id="KZ155778">
    <property type="protein sequence ID" value="OUS47196.1"/>
    <property type="molecule type" value="Genomic_DNA"/>
</dbReference>
<sequence length="790" mass="86599">MSAASALAARGAVAPTRVTQKENYARCPVVGRALFGWKSKTSGSEGDPNRIGIEHLDAETDLCELLRVTRQTTQKAQRGSRVIRAAKGDEAGERAVPLEKYRNIGIMAHIDAGKTTTTERILYYTGRSHKIGEVHEGAATMDWMEQEQERGITITSAATTCAWKDHRINIIDTPGHVDFTLEVERALRVLDGAICLFDSVAGVEPQSETVWRQADKYRVPRLCYVNKMDRMGANFYRTVDMIVKNLGARPCPLQIPIGAAEEFEGVIDLITMKALVWKGEELGASWDVLDIPADLKDKAEEMRANMIEIVVEQDDDVMMKYLEGEEPTEDEIRACIRKGTCALAFVPVLCGSAFKNKGVQPMLDAVLAYLPAPTDVPPVVGSEVDDAEKKLSRKASDDESFSALAFKVMTDPFVGSLTFTRVYSGVLQTGTYTYNSVKGKKERIGRLLEMHANAREDVKEARTGDIVAVAGLKDTTTGDTLCDQSNPIILERMEFPDPVIKVAIEPKTKADVEKMSTGLIKLAQEDPSFHFTRDEETNQTVIEGMGELHLEIIVDRLKREFKVEANVGAPQVNYRESISKPASVKYTHKKQSGGSGQYAEVQIKFEPLEPGSGFEFTTDLKGGSVPKEYIPGVSSGLEQMMGSGTIAGFPVVDVRATLFDGAYHDVDSSVMAFELAAKGAFREGISKCAPKLLEPMMEVDVITPEESMGDVIGDLNSRRGQISELGENPGGLKTVKAFVPLAEMFNYVSKLRGMTKGRANYSMKLARYEAVPMAVQTAIAAERGQKVSSD</sequence>
<dbReference type="Pfam" id="PF14492">
    <property type="entry name" value="EFG_III"/>
    <property type="match status" value="1"/>
</dbReference>
<feature type="domain" description="Tr-type G" evidence="7">
    <location>
        <begin position="99"/>
        <end position="374"/>
    </location>
</feature>
<comment type="function">
    <text evidence="6">Chloroplast-localized elongation factor EF-G involved in protein synthesis in plastids. Catalyzes the GTP-dependent ribosomal translocation step during translation elongation. During this step, the ribosome changes from the pre-translocational (PRE) to the post-translocational (POST) state as the newly formed A-site-bound peptidyl-tRNA and P-site-bound deacylated tRNA move to the P and E sites, respectively. Catalyzes the coordinated movement of the two tRNA molecules, the mRNA and conformational changes in the ribosome.</text>
</comment>
<dbReference type="InterPro" id="IPR000640">
    <property type="entry name" value="EFG_V-like"/>
</dbReference>
<dbReference type="InterPro" id="IPR009000">
    <property type="entry name" value="Transl_B-barrel_sf"/>
</dbReference>
<organism evidence="8">
    <name type="scientific">Ostreococcus tauri</name>
    <name type="common">Marine green alga</name>
    <dbReference type="NCBI Taxonomy" id="70448"/>
    <lineage>
        <taxon>Eukaryota</taxon>
        <taxon>Viridiplantae</taxon>
        <taxon>Chlorophyta</taxon>
        <taxon>Mamiellophyceae</taxon>
        <taxon>Mamiellales</taxon>
        <taxon>Bathycoccaceae</taxon>
        <taxon>Ostreococcus</taxon>
    </lineage>
</organism>
<protein>
    <recommendedName>
        <fullName evidence="6">Elongation factor G, chloroplastic</fullName>
        <shortName evidence="6">cEF-G</shortName>
    </recommendedName>
</protein>
<dbReference type="GO" id="GO:0005525">
    <property type="term" value="F:GTP binding"/>
    <property type="evidence" value="ECO:0007669"/>
    <property type="project" value="UniProtKB-UniRule"/>
</dbReference>
<dbReference type="Gene3D" id="3.30.70.240">
    <property type="match status" value="1"/>
</dbReference>
<accession>A0A1Y5ICG0</accession>
<dbReference type="InterPro" id="IPR027417">
    <property type="entry name" value="P-loop_NTPase"/>
</dbReference>
<dbReference type="InterPro" id="IPR004540">
    <property type="entry name" value="Transl_elong_EFG/EF2"/>
</dbReference>
<dbReference type="SUPFAM" id="SSF54980">
    <property type="entry name" value="EF-G C-terminal domain-like"/>
    <property type="match status" value="2"/>
</dbReference>
<comment type="similarity">
    <text evidence="1 6">Belongs to the TRAFAC class translation factor GTPase superfamily. Classic translation factor GTPase family. EF-G/EF-2 subfamily.</text>
</comment>
<dbReference type="Pfam" id="PF00679">
    <property type="entry name" value="EFG_C"/>
    <property type="match status" value="1"/>
</dbReference>
<comment type="subcellular location">
    <subcellularLocation>
        <location evidence="6">Plastid</location>
        <location evidence="6">Chloroplast</location>
    </subcellularLocation>
</comment>
<evidence type="ECO:0000256" key="3">
    <source>
        <dbReference type="ARBA" id="ARBA00022768"/>
    </source>
</evidence>
<feature type="binding site" evidence="6">
    <location>
        <begin position="226"/>
        <end position="229"/>
    </location>
    <ligand>
        <name>GTP</name>
        <dbReference type="ChEBI" id="CHEBI:37565"/>
    </ligand>
</feature>
<keyword evidence="6" id="KW-0934">Plastid</keyword>
<dbReference type="eggNOG" id="KOG0465">
    <property type="taxonomic scope" value="Eukaryota"/>
</dbReference>
<dbReference type="InterPro" id="IPR000795">
    <property type="entry name" value="T_Tr_GTP-bd_dom"/>
</dbReference>
<dbReference type="Gene3D" id="3.30.70.870">
    <property type="entry name" value="Elongation Factor G (Translational Gtpase), domain 3"/>
    <property type="match status" value="1"/>
</dbReference>
<dbReference type="HAMAP" id="MF_00054_B">
    <property type="entry name" value="EF_G_EF_2_B"/>
    <property type="match status" value="1"/>
</dbReference>
<gene>
    <name evidence="8" type="ORF">BE221DRAFT_72294</name>
</gene>
<dbReference type="InterPro" id="IPR020568">
    <property type="entry name" value="Ribosomal_Su5_D2-typ_SF"/>
</dbReference>
<dbReference type="Gene3D" id="2.40.30.10">
    <property type="entry name" value="Translation factors"/>
    <property type="match status" value="1"/>
</dbReference>
<dbReference type="Gene3D" id="3.40.50.300">
    <property type="entry name" value="P-loop containing nucleotide triphosphate hydrolases"/>
    <property type="match status" value="1"/>
</dbReference>
<dbReference type="Pfam" id="PF22042">
    <property type="entry name" value="EF-G_D2"/>
    <property type="match status" value="1"/>
</dbReference>
<dbReference type="InterPro" id="IPR035647">
    <property type="entry name" value="EFG_III/V"/>
</dbReference>
<keyword evidence="3 6" id="KW-0251">Elongation factor</keyword>
<dbReference type="SUPFAM" id="SSF50447">
    <property type="entry name" value="Translation proteins"/>
    <property type="match status" value="1"/>
</dbReference>
<dbReference type="Proteomes" id="UP000195557">
    <property type="component" value="Unassembled WGS sequence"/>
</dbReference>
<dbReference type="InterPro" id="IPR005225">
    <property type="entry name" value="Small_GTP-bd"/>
</dbReference>
<dbReference type="GO" id="GO:0032790">
    <property type="term" value="P:ribosome disassembly"/>
    <property type="evidence" value="ECO:0007669"/>
    <property type="project" value="TreeGrafter"/>
</dbReference>
<dbReference type="FunFam" id="3.30.230.10:FF:000003">
    <property type="entry name" value="Elongation factor G"/>
    <property type="match status" value="1"/>
</dbReference>
<evidence type="ECO:0000256" key="5">
    <source>
        <dbReference type="ARBA" id="ARBA00023134"/>
    </source>
</evidence>
<dbReference type="SMART" id="SM00838">
    <property type="entry name" value="EFG_C"/>
    <property type="match status" value="1"/>
</dbReference>
<feature type="binding site" evidence="6">
    <location>
        <begin position="172"/>
        <end position="176"/>
    </location>
    <ligand>
        <name>GTP</name>
        <dbReference type="ChEBI" id="CHEBI:37565"/>
    </ligand>
</feature>
<dbReference type="PROSITE" id="PS51722">
    <property type="entry name" value="G_TR_2"/>
    <property type="match status" value="1"/>
</dbReference>
<dbReference type="CDD" id="cd01434">
    <property type="entry name" value="EFG_mtEFG1_IV"/>
    <property type="match status" value="1"/>
</dbReference>
<dbReference type="CDD" id="cd16262">
    <property type="entry name" value="EFG_III"/>
    <property type="match status" value="1"/>
</dbReference>
<keyword evidence="6" id="KW-0150">Chloroplast</keyword>
<dbReference type="InterPro" id="IPR031157">
    <property type="entry name" value="G_TR_CS"/>
</dbReference>
<dbReference type="CDD" id="cd03713">
    <property type="entry name" value="EFG_mtEFG_C"/>
    <property type="match status" value="1"/>
</dbReference>
<name>A0A1Y5ICG0_OSTTA</name>
<dbReference type="PANTHER" id="PTHR43261">
    <property type="entry name" value="TRANSLATION ELONGATION FACTOR G-RELATED"/>
    <property type="match status" value="1"/>
</dbReference>
<keyword evidence="4 6" id="KW-0648">Protein biosynthesis</keyword>
<dbReference type="NCBIfam" id="TIGR00231">
    <property type="entry name" value="small_GTP"/>
    <property type="match status" value="1"/>
</dbReference>
<dbReference type="CDD" id="cd04088">
    <property type="entry name" value="EFG_mtEFG_II"/>
    <property type="match status" value="1"/>
</dbReference>
<dbReference type="InterPro" id="IPR005517">
    <property type="entry name" value="Transl_elong_EFG/EF2_IV"/>
</dbReference>
<keyword evidence="5 6" id="KW-0342">GTP-binding</keyword>
<dbReference type="Pfam" id="PF03764">
    <property type="entry name" value="EFG_IV"/>
    <property type="match status" value="1"/>
</dbReference>
<dbReference type="NCBIfam" id="TIGR00484">
    <property type="entry name" value="EF-G"/>
    <property type="match status" value="1"/>
</dbReference>
<dbReference type="Pfam" id="PF00009">
    <property type="entry name" value="GTP_EFTU"/>
    <property type="match status" value="1"/>
</dbReference>
<evidence type="ECO:0000313" key="8">
    <source>
        <dbReference type="EMBL" id="OUS47196.1"/>
    </source>
</evidence>
<dbReference type="SMART" id="SM00889">
    <property type="entry name" value="EFG_IV"/>
    <property type="match status" value="1"/>
</dbReference>
<dbReference type="AlphaFoldDB" id="A0A1Y5ICG0"/>
<dbReference type="FunFam" id="2.40.30.10:FF:000006">
    <property type="entry name" value="Elongation factor G"/>
    <property type="match status" value="1"/>
</dbReference>
<dbReference type="FunFam" id="3.30.70.240:FF:000001">
    <property type="entry name" value="Elongation factor G"/>
    <property type="match status" value="1"/>
</dbReference>
<proteinExistence type="inferred from homology"/>
<dbReference type="GO" id="GO:0003924">
    <property type="term" value="F:GTPase activity"/>
    <property type="evidence" value="ECO:0007669"/>
    <property type="project" value="UniProtKB-UniRule"/>
</dbReference>
<dbReference type="SUPFAM" id="SSF52540">
    <property type="entry name" value="P-loop containing nucleoside triphosphate hydrolases"/>
    <property type="match status" value="1"/>
</dbReference>
<dbReference type="PANTHER" id="PTHR43261:SF1">
    <property type="entry name" value="RIBOSOME-RELEASING FACTOR 2, MITOCHONDRIAL"/>
    <property type="match status" value="1"/>
</dbReference>
<dbReference type="Gene3D" id="3.30.230.10">
    <property type="match status" value="1"/>
</dbReference>
<dbReference type="SUPFAM" id="SSF54211">
    <property type="entry name" value="Ribosomal protein S5 domain 2-like"/>
    <property type="match status" value="1"/>
</dbReference>
<dbReference type="PROSITE" id="PS00301">
    <property type="entry name" value="G_TR_1"/>
    <property type="match status" value="1"/>
</dbReference>
<dbReference type="InterPro" id="IPR053905">
    <property type="entry name" value="EF-G-like_DII"/>
</dbReference>
<dbReference type="GO" id="GO:0003746">
    <property type="term" value="F:translation elongation factor activity"/>
    <property type="evidence" value="ECO:0007669"/>
    <property type="project" value="UniProtKB-UniRule"/>
</dbReference>
<dbReference type="FunFam" id="3.30.70.870:FF:000001">
    <property type="entry name" value="Elongation factor G"/>
    <property type="match status" value="1"/>
</dbReference>
<feature type="binding site" evidence="6">
    <location>
        <begin position="108"/>
        <end position="115"/>
    </location>
    <ligand>
        <name>GTP</name>
        <dbReference type="ChEBI" id="CHEBI:37565"/>
    </ligand>
</feature>
<dbReference type="PRINTS" id="PR00315">
    <property type="entry name" value="ELONGATNFCT"/>
</dbReference>
<reference evidence="8" key="1">
    <citation type="submission" date="2017-04" db="EMBL/GenBank/DDBJ databases">
        <title>Population genomics of picophytoplankton unveils novel chromosome hypervariability.</title>
        <authorList>
            <consortium name="DOE Joint Genome Institute"/>
            <person name="Blanc-Mathieu R."/>
            <person name="Krasovec M."/>
            <person name="Hebrard M."/>
            <person name="Yau S."/>
            <person name="Desgranges E."/>
            <person name="Martin J."/>
            <person name="Schackwitz W."/>
            <person name="Kuo A."/>
            <person name="Salin G."/>
            <person name="Donnadieu C."/>
            <person name="Desdevises Y."/>
            <person name="Sanchez-Ferandin S."/>
            <person name="Moreau H."/>
            <person name="Rivals E."/>
            <person name="Grigoriev I.V."/>
            <person name="Grimsley N."/>
            <person name="Eyre-Walker A."/>
            <person name="Piganeau G."/>
        </authorList>
    </citation>
    <scope>NUCLEOTIDE SEQUENCE [LARGE SCALE GENOMIC DNA]</scope>
    <source>
        <strain evidence="8">RCC 1115</strain>
    </source>
</reference>
<dbReference type="InterPro" id="IPR014721">
    <property type="entry name" value="Ribsml_uS5_D2-typ_fold_subgr"/>
</dbReference>
<evidence type="ECO:0000256" key="6">
    <source>
        <dbReference type="HAMAP-Rule" id="MF_03063"/>
    </source>
</evidence>
<evidence type="ECO:0000256" key="4">
    <source>
        <dbReference type="ARBA" id="ARBA00022917"/>
    </source>
</evidence>
<dbReference type="HAMAP" id="MF_03063">
    <property type="entry name" value="EF_G_plantC"/>
    <property type="match status" value="1"/>
</dbReference>
<keyword evidence="2 6" id="KW-0547">Nucleotide-binding</keyword>
<dbReference type="GO" id="GO:0009507">
    <property type="term" value="C:chloroplast"/>
    <property type="evidence" value="ECO:0007669"/>
    <property type="project" value="UniProtKB-SubCell"/>
</dbReference>
<dbReference type="InterPro" id="IPR035649">
    <property type="entry name" value="EFG_V"/>
</dbReference>
<dbReference type="CDD" id="cd01886">
    <property type="entry name" value="EF-G"/>
    <property type="match status" value="1"/>
</dbReference>
<dbReference type="InterPro" id="IPR041095">
    <property type="entry name" value="EFG_II"/>
</dbReference>
<evidence type="ECO:0000259" key="7">
    <source>
        <dbReference type="PROSITE" id="PS51722"/>
    </source>
</evidence>
<dbReference type="InterPro" id="IPR030848">
    <property type="entry name" value="EF_G_plantC"/>
</dbReference>
<evidence type="ECO:0000256" key="2">
    <source>
        <dbReference type="ARBA" id="ARBA00022741"/>
    </source>
</evidence>
<dbReference type="UniPathway" id="UPA00345"/>